<accession>A0A835WUU4</accession>
<dbReference type="AlphaFoldDB" id="A0A835WUU4"/>
<gene>
    <name evidence="3" type="ORF">HYH02_002034</name>
</gene>
<dbReference type="Proteomes" id="UP000613740">
    <property type="component" value="Unassembled WGS sequence"/>
</dbReference>
<evidence type="ECO:0000313" key="4">
    <source>
        <dbReference type="Proteomes" id="UP000613740"/>
    </source>
</evidence>
<organism evidence="3 4">
    <name type="scientific">Chlamydomonas schloesseri</name>
    <dbReference type="NCBI Taxonomy" id="2026947"/>
    <lineage>
        <taxon>Eukaryota</taxon>
        <taxon>Viridiplantae</taxon>
        <taxon>Chlorophyta</taxon>
        <taxon>core chlorophytes</taxon>
        <taxon>Chlorophyceae</taxon>
        <taxon>CS clade</taxon>
        <taxon>Chlamydomonadales</taxon>
        <taxon>Chlamydomonadaceae</taxon>
        <taxon>Chlamydomonas</taxon>
    </lineage>
</organism>
<keyword evidence="2" id="KW-0472">Membrane</keyword>
<dbReference type="PANTHER" id="PTHR36042">
    <property type="entry name" value="OS05G0490900 PROTEIN"/>
    <property type="match status" value="1"/>
</dbReference>
<feature type="transmembrane region" description="Helical" evidence="2">
    <location>
        <begin position="122"/>
        <end position="142"/>
    </location>
</feature>
<comment type="caution">
    <text evidence="3">The sequence shown here is derived from an EMBL/GenBank/DDBJ whole genome shotgun (WGS) entry which is preliminary data.</text>
</comment>
<dbReference type="EMBL" id="JAEHOD010000003">
    <property type="protein sequence ID" value="KAG2453827.1"/>
    <property type="molecule type" value="Genomic_DNA"/>
</dbReference>
<name>A0A835WUU4_9CHLO</name>
<proteinExistence type="predicted"/>
<feature type="transmembrane region" description="Helical" evidence="2">
    <location>
        <begin position="81"/>
        <end position="102"/>
    </location>
</feature>
<dbReference type="OrthoDB" id="2013891at2759"/>
<sequence>MQTLVASPRIGLRPITSKNATMCLTYGRFSSGVSVRSLQTQVRAQPEQKTPPTVPGSEEELPPWVRREKERELQAKEGASGLPWGLCLLFSVFTAIAAVGSIFEFVDRNAIFGVIQPDNPVWAPILLFFGVTGFPTAGYLFIQGVNGFNSDAERQDKLDGYL</sequence>
<keyword evidence="2" id="KW-1133">Transmembrane helix</keyword>
<evidence type="ECO:0000256" key="2">
    <source>
        <dbReference type="SAM" id="Phobius"/>
    </source>
</evidence>
<keyword evidence="2" id="KW-0812">Transmembrane</keyword>
<evidence type="ECO:0000313" key="3">
    <source>
        <dbReference type="EMBL" id="KAG2453827.1"/>
    </source>
</evidence>
<feature type="region of interest" description="Disordered" evidence="1">
    <location>
        <begin position="40"/>
        <end position="63"/>
    </location>
</feature>
<protein>
    <recommendedName>
        <fullName evidence="5">Transmembrane protein</fullName>
    </recommendedName>
</protein>
<reference evidence="3" key="1">
    <citation type="journal article" date="2020" name="bioRxiv">
        <title>Comparative genomics of Chlamydomonas.</title>
        <authorList>
            <person name="Craig R.J."/>
            <person name="Hasan A.R."/>
            <person name="Ness R.W."/>
            <person name="Keightley P.D."/>
        </authorList>
    </citation>
    <scope>NUCLEOTIDE SEQUENCE</scope>
    <source>
        <strain evidence="3">CCAP 11/173</strain>
    </source>
</reference>
<feature type="compositionally biased region" description="Polar residues" evidence="1">
    <location>
        <begin position="40"/>
        <end position="51"/>
    </location>
</feature>
<evidence type="ECO:0000256" key="1">
    <source>
        <dbReference type="SAM" id="MobiDB-lite"/>
    </source>
</evidence>
<dbReference type="PANTHER" id="PTHR36042:SF1">
    <property type="entry name" value="OS05G0490900 PROTEIN"/>
    <property type="match status" value="1"/>
</dbReference>
<evidence type="ECO:0008006" key="5">
    <source>
        <dbReference type="Google" id="ProtNLM"/>
    </source>
</evidence>
<keyword evidence="4" id="KW-1185">Reference proteome</keyword>